<accession>A0A0G0T994</accession>
<evidence type="ECO:0000313" key="3">
    <source>
        <dbReference type="Proteomes" id="UP000034562"/>
    </source>
</evidence>
<dbReference type="STRING" id="1618563.UU12_C0002G0024"/>
<dbReference type="InterPro" id="IPR009199">
    <property type="entry name" value="PhoPQ-act_pathogen-rel_PqaA"/>
</dbReference>
<dbReference type="InterPro" id="IPR029058">
    <property type="entry name" value="AB_hydrolase_fold"/>
</dbReference>
<protein>
    <recommendedName>
        <fullName evidence="1">AB hydrolase-1 domain-containing protein</fullName>
    </recommendedName>
</protein>
<comment type="caution">
    <text evidence="2">The sequence shown here is derived from an EMBL/GenBank/DDBJ whole genome shotgun (WGS) entry which is preliminary data.</text>
</comment>
<dbReference type="Proteomes" id="UP000034562">
    <property type="component" value="Unassembled WGS sequence"/>
</dbReference>
<dbReference type="Gene3D" id="3.40.50.1820">
    <property type="entry name" value="alpha/beta hydrolase"/>
    <property type="match status" value="1"/>
</dbReference>
<evidence type="ECO:0000313" key="2">
    <source>
        <dbReference type="EMBL" id="KKR71366.1"/>
    </source>
</evidence>
<sequence>MLPGRLDTKDYAHFVSHQKFLVGKGFYTVAADPPGTWESPGDIKLFTTTNYIKAVNELIEYYGNKPTLLLGHSRGGNVAMMASTNPHVTGIILIMSSYEAPTAPENIINGLQMEHRDLPPGDTRTKEQKEFAMPMDYFEDGKKNDPMVILKESIKPKLMFSGTVDKYYTPKEIEEIYDSIPEPKMLHELNSDHSYRRHPEIVEEVNRVVGEFIDRYLG</sequence>
<gene>
    <name evidence="2" type="ORF">UU12_C0002G0024</name>
</gene>
<dbReference type="SUPFAM" id="SSF53474">
    <property type="entry name" value="alpha/beta-Hydrolases"/>
    <property type="match status" value="1"/>
</dbReference>
<dbReference type="Pfam" id="PF10142">
    <property type="entry name" value="PhoPQ_related"/>
    <property type="match status" value="1"/>
</dbReference>
<proteinExistence type="predicted"/>
<feature type="domain" description="AB hydrolase-1" evidence="1">
    <location>
        <begin position="17"/>
        <end position="113"/>
    </location>
</feature>
<dbReference type="InterPro" id="IPR000073">
    <property type="entry name" value="AB_hydrolase_1"/>
</dbReference>
<reference evidence="2 3" key="1">
    <citation type="journal article" date="2015" name="Nature">
        <title>rRNA introns, odd ribosomes, and small enigmatic genomes across a large radiation of phyla.</title>
        <authorList>
            <person name="Brown C.T."/>
            <person name="Hug L.A."/>
            <person name="Thomas B.C."/>
            <person name="Sharon I."/>
            <person name="Castelle C.J."/>
            <person name="Singh A."/>
            <person name="Wilkins M.J."/>
            <person name="Williams K.H."/>
            <person name="Banfield J.F."/>
        </authorList>
    </citation>
    <scope>NUCLEOTIDE SEQUENCE [LARGE SCALE GENOMIC DNA]</scope>
</reference>
<dbReference type="AlphaFoldDB" id="A0A0G0T994"/>
<name>A0A0G0T994_9BACT</name>
<dbReference type="EMBL" id="LBZK01000002">
    <property type="protein sequence ID" value="KKR71366.1"/>
    <property type="molecule type" value="Genomic_DNA"/>
</dbReference>
<dbReference type="Pfam" id="PF00561">
    <property type="entry name" value="Abhydrolase_1"/>
    <property type="match status" value="1"/>
</dbReference>
<organism evidence="2 3">
    <name type="scientific">Candidatus Woesebacteria bacterium GW2011_GWA2_40_7b</name>
    <dbReference type="NCBI Taxonomy" id="1618563"/>
    <lineage>
        <taxon>Bacteria</taxon>
        <taxon>Candidatus Woeseibacteriota</taxon>
    </lineage>
</organism>
<evidence type="ECO:0000259" key="1">
    <source>
        <dbReference type="Pfam" id="PF00561"/>
    </source>
</evidence>